<accession>A0A2N4UCY2</accession>
<keyword evidence="3" id="KW-1185">Reference proteome</keyword>
<feature type="compositionally biased region" description="Basic and acidic residues" evidence="1">
    <location>
        <begin position="102"/>
        <end position="113"/>
    </location>
</feature>
<dbReference type="AlphaFoldDB" id="A0A2N4UCY2"/>
<proteinExistence type="predicted"/>
<evidence type="ECO:0000256" key="1">
    <source>
        <dbReference type="SAM" id="MobiDB-lite"/>
    </source>
</evidence>
<comment type="caution">
    <text evidence="2">The sequence shown here is derived from an EMBL/GenBank/DDBJ whole genome shotgun (WGS) entry which is preliminary data.</text>
</comment>
<sequence>MSRHYFDTFHKGYPITVLLGWDRPMDYFFLVVEKPTELIDDTMKVESDDFLYSNLHESDPFNHGLDYYREVLRHFQIDVPESMFIQVQRDRESYTGNRVAKHQTDGSFTEREL</sequence>
<evidence type="ECO:0000313" key="3">
    <source>
        <dbReference type="Proteomes" id="UP000234328"/>
    </source>
</evidence>
<protein>
    <submittedName>
        <fullName evidence="2">Uncharacterized protein</fullName>
    </submittedName>
</protein>
<feature type="region of interest" description="Disordered" evidence="1">
    <location>
        <begin position="94"/>
        <end position="113"/>
    </location>
</feature>
<gene>
    <name evidence="2" type="ORF">CR155_15910</name>
</gene>
<dbReference type="EMBL" id="PDNV01000010">
    <property type="protein sequence ID" value="PLC52889.1"/>
    <property type="molecule type" value="Genomic_DNA"/>
</dbReference>
<dbReference type="RefSeq" id="WP_102071022.1">
    <property type="nucleotide sequence ID" value="NZ_PDNV01000010.1"/>
</dbReference>
<evidence type="ECO:0000313" key="2">
    <source>
        <dbReference type="EMBL" id="PLC52889.1"/>
    </source>
</evidence>
<reference evidence="2 3" key="1">
    <citation type="submission" date="2017-10" db="EMBL/GenBank/DDBJ databases">
        <title>Two draft genome sequences of Pusillimonas sp. strains isolated from a nitrate- and radionuclide-contaminated groundwater in Russia.</title>
        <authorList>
            <person name="Grouzdev D.S."/>
            <person name="Tourova T.P."/>
            <person name="Goeva M.A."/>
            <person name="Babich T.L."/>
            <person name="Sokolova D.S."/>
            <person name="Abdullin R."/>
            <person name="Poltaraus A.B."/>
            <person name="Toshchakov S.V."/>
            <person name="Nazina T.N."/>
        </authorList>
    </citation>
    <scope>NUCLEOTIDE SEQUENCE [LARGE SCALE GENOMIC DNA]</scope>
    <source>
        <strain evidence="2 3">JR1/69-2-13</strain>
    </source>
</reference>
<dbReference type="Proteomes" id="UP000234328">
    <property type="component" value="Unassembled WGS sequence"/>
</dbReference>
<organism evidence="2 3">
    <name type="scientific">Pollutimonas nitritireducens</name>
    <dbReference type="NCBI Taxonomy" id="2045209"/>
    <lineage>
        <taxon>Bacteria</taxon>
        <taxon>Pseudomonadati</taxon>
        <taxon>Pseudomonadota</taxon>
        <taxon>Betaproteobacteria</taxon>
        <taxon>Burkholderiales</taxon>
        <taxon>Alcaligenaceae</taxon>
        <taxon>Pollutimonas</taxon>
    </lineage>
</organism>
<name>A0A2N4UCY2_9BURK</name>
<dbReference type="OrthoDB" id="6892979at2"/>